<dbReference type="InterPro" id="IPR056431">
    <property type="entry name" value="C2CD5_YbjQ-rel_dom"/>
</dbReference>
<feature type="compositionally biased region" description="Low complexity" evidence="1">
    <location>
        <begin position="310"/>
        <end position="320"/>
    </location>
</feature>
<accession>A0A1X7TVL0</accession>
<proteinExistence type="predicted"/>
<sequence length="906" mass="99277">MPAIVSVKVISARDLPVMDRSSELTDAFVEIRMGQSMQRTDICKKTLNPVWDSPWFKFNVGEEELQEEPLTFKVMDYDQYSASDAIGRVYLLLASLFNSIQSLDGWFPIYDTLHGIRGEIHIKVSVELIKDEHKNKRSSSEVLLFSGQSIPEDYDIVSVHGFVEELLFNVDPEHQWIDKIRPPRASNESRQRTFLKLSGELQRKIGRKALDMEGNAIIGYTQSFDLEGESGIVVRGIGTCVSVTSASHHSFPTSPFQHSESLQFPTDRLIDEFDTSVELQGGGGGAGAGVVGVSPESANPVRTQHIARVSSSESDGAPSSPNRGVFDNTLLLGTSTGSGGGHFMTQLSFPFYTLSVFPAGFVTGLSGIVCARSVKLLDDINEPETRDLWWNEIRTEIRSHCRSMSCNAVLGYTETTSICDDLCILSGTGTAAVVTSLVDTKLKDLSKSGGEELDDTNTGGDEPAQCRGCHVPYAASKCPFKIQLTPCSLCRSKVVPSVLLSTTEIPSNVGHLVRGECSILQARVCMPKRRGKGEENASNVSSMLPFFEYSLHSRLLVKLKLKGMNSIFGLKLSVIIGDTSIIGVATGTGAYLEPLPSPTNFVLQSQEATGPSNDVMMRLSKLQEENRKKYNLEKSVVDQAALSVSSSSPTELNDDSMRDPTNTSVEIDEALLKEEDLHEIFSDCFIPSGFVMSTLSSVPGYTSSVENSEFITIVSRNFLDGKGQSQDQQCSTIFSRLLQSLLFRVRQMHPCIISNVSFEVDLPEDDEIQITLICYVSKANNGTDCHKKSTKDVFILSPQNSIKGYQCPKHLGTINLFLIRETTSMKEHGGMGSFLESFICEAHNLASAQVIASGGQALMNYQIRQCVIIENPHKNQGQCLLNVCGSAVQFEAEVQPLENDDDVTSV</sequence>
<dbReference type="InParanoid" id="A0A1X7TVL0"/>
<dbReference type="InterPro" id="IPR037785">
    <property type="entry name" value="C2_C2CD5"/>
</dbReference>
<evidence type="ECO:0000313" key="3">
    <source>
        <dbReference type="EnsemblMetazoa" id="Aqu2.1.19252_001"/>
    </source>
</evidence>
<dbReference type="GO" id="GO:0031340">
    <property type="term" value="P:positive regulation of vesicle fusion"/>
    <property type="evidence" value="ECO:0007669"/>
    <property type="project" value="TreeGrafter"/>
</dbReference>
<dbReference type="eggNOG" id="KOG1031">
    <property type="taxonomic scope" value="Eukaryota"/>
</dbReference>
<dbReference type="Pfam" id="PF00168">
    <property type="entry name" value="C2"/>
    <property type="match status" value="1"/>
</dbReference>
<dbReference type="InterPro" id="IPR057815">
    <property type="entry name" value="C2CD5_C"/>
</dbReference>
<dbReference type="STRING" id="400682.A0A1X7TVL0"/>
<feature type="compositionally biased region" description="Polar residues" evidence="1">
    <location>
        <begin position="642"/>
        <end position="651"/>
    </location>
</feature>
<dbReference type="Gene3D" id="2.60.40.150">
    <property type="entry name" value="C2 domain"/>
    <property type="match status" value="1"/>
</dbReference>
<dbReference type="EnsemblMetazoa" id="Aqu2.1.19252_001">
    <property type="protein sequence ID" value="Aqu2.1.19252_001"/>
    <property type="gene ID" value="Aqu2.1.19252"/>
</dbReference>
<dbReference type="GO" id="GO:0065002">
    <property type="term" value="P:intracellular protein transmembrane transport"/>
    <property type="evidence" value="ECO:0007669"/>
    <property type="project" value="TreeGrafter"/>
</dbReference>
<dbReference type="GO" id="GO:0090314">
    <property type="term" value="P:positive regulation of protein targeting to membrane"/>
    <property type="evidence" value="ECO:0007669"/>
    <property type="project" value="TreeGrafter"/>
</dbReference>
<dbReference type="GO" id="GO:0005886">
    <property type="term" value="C:plasma membrane"/>
    <property type="evidence" value="ECO:0007669"/>
    <property type="project" value="TreeGrafter"/>
</dbReference>
<feature type="domain" description="C2" evidence="2">
    <location>
        <begin position="1"/>
        <end position="107"/>
    </location>
</feature>
<evidence type="ECO:0000259" key="2">
    <source>
        <dbReference type="PROSITE" id="PS50004"/>
    </source>
</evidence>
<dbReference type="GO" id="GO:0005509">
    <property type="term" value="F:calcium ion binding"/>
    <property type="evidence" value="ECO:0007669"/>
    <property type="project" value="TreeGrafter"/>
</dbReference>
<evidence type="ECO:0000256" key="1">
    <source>
        <dbReference type="SAM" id="MobiDB-lite"/>
    </source>
</evidence>
<dbReference type="PANTHER" id="PTHR37412:SF2">
    <property type="entry name" value="C2 DOMAIN-CONTAINING PROTEIN 5"/>
    <property type="match status" value="1"/>
</dbReference>
<dbReference type="InterPro" id="IPR000008">
    <property type="entry name" value="C2_dom"/>
</dbReference>
<dbReference type="AlphaFoldDB" id="A0A1X7TVL0"/>
<dbReference type="SMART" id="SM00239">
    <property type="entry name" value="C2"/>
    <property type="match status" value="1"/>
</dbReference>
<name>A0A1X7TVL0_AMPQE</name>
<dbReference type="GO" id="GO:0010828">
    <property type="term" value="P:positive regulation of D-glucose transmembrane transport"/>
    <property type="evidence" value="ECO:0007669"/>
    <property type="project" value="TreeGrafter"/>
</dbReference>
<dbReference type="CDD" id="cd08688">
    <property type="entry name" value="C2_KIAA0528-like"/>
    <property type="match status" value="1"/>
</dbReference>
<dbReference type="Pfam" id="PF23028">
    <property type="entry name" value="YbjQ_3"/>
    <property type="match status" value="1"/>
</dbReference>
<dbReference type="Pfam" id="PF23128">
    <property type="entry name" value="YbjQ_4"/>
    <property type="match status" value="1"/>
</dbReference>
<dbReference type="InterPro" id="IPR038983">
    <property type="entry name" value="C2CD5"/>
</dbReference>
<protein>
    <recommendedName>
        <fullName evidence="2">C2 domain-containing protein</fullName>
    </recommendedName>
</protein>
<dbReference type="PROSITE" id="PS50004">
    <property type="entry name" value="C2"/>
    <property type="match status" value="1"/>
</dbReference>
<dbReference type="OrthoDB" id="419768at2759"/>
<feature type="region of interest" description="Disordered" evidence="1">
    <location>
        <begin position="641"/>
        <end position="661"/>
    </location>
</feature>
<dbReference type="PANTHER" id="PTHR37412">
    <property type="entry name" value="C2 DOMAIN-CONTAINING PROTEIN 5"/>
    <property type="match status" value="1"/>
</dbReference>
<dbReference type="InterPro" id="IPR035892">
    <property type="entry name" value="C2_domain_sf"/>
</dbReference>
<reference evidence="3" key="1">
    <citation type="submission" date="2017-05" db="UniProtKB">
        <authorList>
            <consortium name="EnsemblMetazoa"/>
        </authorList>
    </citation>
    <scope>IDENTIFICATION</scope>
</reference>
<feature type="region of interest" description="Disordered" evidence="1">
    <location>
        <begin position="306"/>
        <end position="325"/>
    </location>
</feature>
<dbReference type="GO" id="GO:0072659">
    <property type="term" value="P:protein localization to plasma membrane"/>
    <property type="evidence" value="ECO:0007669"/>
    <property type="project" value="TreeGrafter"/>
</dbReference>
<dbReference type="InterPro" id="IPR056430">
    <property type="entry name" value="C2CD5_YbjQ-like_dom"/>
</dbReference>
<dbReference type="Pfam" id="PF23025">
    <property type="entry name" value="YbjQ_2"/>
    <property type="match status" value="3"/>
</dbReference>
<dbReference type="SUPFAM" id="SSF49562">
    <property type="entry name" value="C2 domain (Calcium/lipid-binding domain, CaLB)"/>
    <property type="match status" value="1"/>
</dbReference>
<organism evidence="3">
    <name type="scientific">Amphimedon queenslandica</name>
    <name type="common">Sponge</name>
    <dbReference type="NCBI Taxonomy" id="400682"/>
    <lineage>
        <taxon>Eukaryota</taxon>
        <taxon>Metazoa</taxon>
        <taxon>Porifera</taxon>
        <taxon>Demospongiae</taxon>
        <taxon>Heteroscleromorpha</taxon>
        <taxon>Haplosclerida</taxon>
        <taxon>Niphatidae</taxon>
        <taxon>Amphimedon</taxon>
    </lineage>
</organism>
<dbReference type="GO" id="GO:0005544">
    <property type="term" value="F:calcium-dependent phospholipid binding"/>
    <property type="evidence" value="ECO:0007669"/>
    <property type="project" value="InterPro"/>
</dbReference>